<dbReference type="RefSeq" id="WP_094194659.1">
    <property type="nucleotide sequence ID" value="NZ_CP015351.1"/>
</dbReference>
<geneLocation type="plasmid" evidence="1 2">
    <name>p150790</name>
</geneLocation>
<evidence type="ECO:0000313" key="2">
    <source>
        <dbReference type="Proteomes" id="UP000092743"/>
    </source>
</evidence>
<sequence length="174" mass="20475">MSGINLGNVKQSSINPLDIKNIYETNKEKNHVYVGEIGKGTGYHIGDLLSKELMQAFSIAQTVIKPIKQHDYCIEYATKLLAGSILYLNQRHKNLYYLDVKKAIEFTEKLYKSEENLVEVVNSLEKEHPAYRIFHELGFYSEETRDTIIVTLLYNLEKYQREQLNPEREYFWFQ</sequence>
<protein>
    <recommendedName>
        <fullName evidence="3">TRAG family protein</fullName>
    </recommendedName>
</protein>
<reference evidence="1 2" key="1">
    <citation type="submission" date="2016-04" db="EMBL/GenBank/DDBJ databases">
        <title>High quality genome of the nematocidal Bacillus thuringiensis MYBT18246.</title>
        <authorList>
            <person name="Hollensteiner J."/>
            <person name="Poehlein A."/>
            <person name="Sproeer C."/>
            <person name="Bunk B."/>
            <person name="Rosenstiel P."/>
            <person name="Schulenburg H."/>
            <person name="Liesegang H."/>
        </authorList>
    </citation>
    <scope>NUCLEOTIDE SEQUENCE [LARGE SCALE GENOMIC DNA]</scope>
    <source>
        <strain evidence="1 2">MYBT18246</strain>
        <plasmid evidence="1 2">p150790</plasmid>
    </source>
</reference>
<dbReference type="EMBL" id="CP015351">
    <property type="protein sequence ID" value="ANS51726.1"/>
    <property type="molecule type" value="Genomic_DNA"/>
</dbReference>
<evidence type="ECO:0008006" key="3">
    <source>
        <dbReference type="Google" id="ProtNLM"/>
    </source>
</evidence>
<keyword evidence="1" id="KW-0614">Plasmid</keyword>
<dbReference type="Proteomes" id="UP000092743">
    <property type="component" value="Plasmid p150790"/>
</dbReference>
<organism evidence="1 2">
    <name type="scientific">Bacillus thuringiensis</name>
    <dbReference type="NCBI Taxonomy" id="1428"/>
    <lineage>
        <taxon>Bacteria</taxon>
        <taxon>Bacillati</taxon>
        <taxon>Bacillota</taxon>
        <taxon>Bacilli</taxon>
        <taxon>Bacillales</taxon>
        <taxon>Bacillaceae</taxon>
        <taxon>Bacillus</taxon>
        <taxon>Bacillus cereus group</taxon>
    </lineage>
</organism>
<gene>
    <name evidence="1" type="ORF">BT246_64340</name>
</gene>
<dbReference type="AlphaFoldDB" id="A0A9W3SHY0"/>
<evidence type="ECO:0000313" key="1">
    <source>
        <dbReference type="EMBL" id="ANS51726.1"/>
    </source>
</evidence>
<proteinExistence type="predicted"/>
<name>A0A9W3SHY0_BACTU</name>
<accession>A0A9W3SHY0</accession>